<evidence type="ECO:0000313" key="2">
    <source>
        <dbReference type="EMBL" id="JAD45667.1"/>
    </source>
</evidence>
<reference evidence="2" key="2">
    <citation type="journal article" date="2015" name="Data Brief">
        <title>Shoot transcriptome of the giant reed, Arundo donax.</title>
        <authorList>
            <person name="Barrero R.A."/>
            <person name="Guerrero F.D."/>
            <person name="Moolhuijzen P."/>
            <person name="Goolsby J.A."/>
            <person name="Tidwell J."/>
            <person name="Bellgard S.E."/>
            <person name="Bellgard M.I."/>
        </authorList>
    </citation>
    <scope>NUCLEOTIDE SEQUENCE</scope>
    <source>
        <tissue evidence="2">Shoot tissue taken approximately 20 cm above the soil surface</tissue>
    </source>
</reference>
<organism evidence="2">
    <name type="scientific">Arundo donax</name>
    <name type="common">Giant reed</name>
    <name type="synonym">Donax arundinaceus</name>
    <dbReference type="NCBI Taxonomy" id="35708"/>
    <lineage>
        <taxon>Eukaryota</taxon>
        <taxon>Viridiplantae</taxon>
        <taxon>Streptophyta</taxon>
        <taxon>Embryophyta</taxon>
        <taxon>Tracheophyta</taxon>
        <taxon>Spermatophyta</taxon>
        <taxon>Magnoliopsida</taxon>
        <taxon>Liliopsida</taxon>
        <taxon>Poales</taxon>
        <taxon>Poaceae</taxon>
        <taxon>PACMAD clade</taxon>
        <taxon>Arundinoideae</taxon>
        <taxon>Arundineae</taxon>
        <taxon>Arundo</taxon>
    </lineage>
</organism>
<dbReference type="AlphaFoldDB" id="A0A0A9AF18"/>
<sequence>MPWTVLLMQSCLLIYFLLHVRIYFLLHVRKEQLVYYFEQKVESLHCTNSLTISFNNYP</sequence>
<feature type="transmembrane region" description="Helical" evidence="1">
    <location>
        <begin position="6"/>
        <end position="26"/>
    </location>
</feature>
<reference evidence="2" key="1">
    <citation type="submission" date="2014-09" db="EMBL/GenBank/DDBJ databases">
        <authorList>
            <person name="Magalhaes I.L.F."/>
            <person name="Oliveira U."/>
            <person name="Santos F.R."/>
            <person name="Vidigal T.H.D.A."/>
            <person name="Brescovit A.D."/>
            <person name="Santos A.J."/>
        </authorList>
    </citation>
    <scope>NUCLEOTIDE SEQUENCE</scope>
    <source>
        <tissue evidence="2">Shoot tissue taken approximately 20 cm above the soil surface</tissue>
    </source>
</reference>
<dbReference type="EMBL" id="GBRH01252228">
    <property type="protein sequence ID" value="JAD45667.1"/>
    <property type="molecule type" value="Transcribed_RNA"/>
</dbReference>
<keyword evidence="1" id="KW-0812">Transmembrane</keyword>
<accession>A0A0A9AF18</accession>
<name>A0A0A9AF18_ARUDO</name>
<keyword evidence="1" id="KW-0472">Membrane</keyword>
<proteinExistence type="predicted"/>
<evidence type="ECO:0000256" key="1">
    <source>
        <dbReference type="SAM" id="Phobius"/>
    </source>
</evidence>
<protein>
    <submittedName>
        <fullName evidence="2">Uncharacterized protein</fullName>
    </submittedName>
</protein>
<keyword evidence="1" id="KW-1133">Transmembrane helix</keyword>